<dbReference type="GO" id="GO:0031080">
    <property type="term" value="C:nuclear pore outer ring"/>
    <property type="evidence" value="ECO:0007669"/>
    <property type="project" value="TreeGrafter"/>
</dbReference>
<evidence type="ECO:0008006" key="9">
    <source>
        <dbReference type="Google" id="ProtNLM"/>
    </source>
</evidence>
<sequence>MFDNVCSLPLSSDLFAQAVHPTEPIVAVGLLTGHVAALRLPAADDNGDASVLSAATTESGTGTIETIWRTRRHQESCRSLGFSVDGRTLFSAGADGVVKAAETETGVVRSKIVLPAEKNSPIDAATVLHVLSPQTLLIGTDSSALHLYDLRIPSAPAGNSTTWFRSSKPQQTHRPHAPSHISSITPFPPSDTSTSGYSKQWLSTGGGTVAVTDLRRGVLAQSDDVGEELMCSAYVPHSGRKGRGDQILVGSGEGEVMIWERGHWDSWGERINLGGGNETVETFAVLPAGCGGVKGSVAAIGMGMSDDGWGRVKLVDIKARRVVGELLHEVKEDVTAIGYDVAGRLITGGGCVLKVWHEKGEGEEEDEEEDEEGEQEEDQEATVSANGHSKRAPESEDEEDSDDDSDSSMDMPSRNKPSPTKKPKRKGNLPNGGVAELAFDGLD</sequence>
<dbReference type="InterPro" id="IPR001680">
    <property type="entry name" value="WD40_rpt"/>
</dbReference>
<protein>
    <recommendedName>
        <fullName evidence="9">WD40 repeat-like protein</fullName>
    </recommendedName>
</protein>
<evidence type="ECO:0000256" key="5">
    <source>
        <dbReference type="SAM" id="MobiDB-lite"/>
    </source>
</evidence>
<accession>A0A6G1GHS8</accession>
<keyword evidence="4" id="KW-0539">Nucleus</keyword>
<feature type="region of interest" description="Disordered" evidence="5">
    <location>
        <begin position="161"/>
        <end position="199"/>
    </location>
</feature>
<feature type="compositionally biased region" description="Polar residues" evidence="5">
    <location>
        <begin position="161"/>
        <end position="170"/>
    </location>
</feature>
<keyword evidence="3" id="KW-0677">Repeat</keyword>
<feature type="compositionally biased region" description="Polar residues" evidence="5">
    <location>
        <begin position="180"/>
        <end position="199"/>
    </location>
</feature>
<dbReference type="Proteomes" id="UP000504638">
    <property type="component" value="Unplaced"/>
</dbReference>
<dbReference type="InterPro" id="IPR015943">
    <property type="entry name" value="WD40/YVTN_repeat-like_dom_sf"/>
</dbReference>
<dbReference type="GeneID" id="54421496"/>
<reference evidence="6 8" key="1">
    <citation type="submission" date="2020-01" db="EMBL/GenBank/DDBJ databases">
        <authorList>
            <consortium name="DOE Joint Genome Institute"/>
            <person name="Haridas S."/>
            <person name="Albert R."/>
            <person name="Binder M."/>
            <person name="Bloem J."/>
            <person name="Labutti K."/>
            <person name="Salamov A."/>
            <person name="Andreopoulos B."/>
            <person name="Baker S.E."/>
            <person name="Barry K."/>
            <person name="Bills G."/>
            <person name="Bluhm B.H."/>
            <person name="Cannon C."/>
            <person name="Castanera R."/>
            <person name="Culley D.E."/>
            <person name="Daum C."/>
            <person name="Ezra D."/>
            <person name="Gonzalez J.B."/>
            <person name="Henrissat B."/>
            <person name="Kuo A."/>
            <person name="Liang C."/>
            <person name="Lipzen A."/>
            <person name="Lutzoni F."/>
            <person name="Magnuson J."/>
            <person name="Mondo S."/>
            <person name="Nolan M."/>
            <person name="Ohm R."/>
            <person name="Pangilinan J."/>
            <person name="Park H.-J."/>
            <person name="Ramirez L."/>
            <person name="Alfaro M."/>
            <person name="Sun H."/>
            <person name="Tritt A."/>
            <person name="Yoshinaga Y."/>
            <person name="Zwiers L.-H."/>
            <person name="Turgeon B.G."/>
            <person name="Goodwin S.B."/>
            <person name="Spatafora J.W."/>
            <person name="Crous P.W."/>
            <person name="Grigoriev I.V."/>
        </authorList>
    </citation>
    <scope>NUCLEOTIDE SEQUENCE</scope>
    <source>
        <strain evidence="6 8">CBS 781.70</strain>
    </source>
</reference>
<keyword evidence="2" id="KW-0853">WD repeat</keyword>
<dbReference type="AlphaFoldDB" id="A0A6G1GHS8"/>
<dbReference type="InterPro" id="IPR036322">
    <property type="entry name" value="WD40_repeat_dom_sf"/>
</dbReference>
<feature type="region of interest" description="Disordered" evidence="5">
    <location>
        <begin position="359"/>
        <end position="443"/>
    </location>
</feature>
<proteinExistence type="predicted"/>
<evidence type="ECO:0000256" key="4">
    <source>
        <dbReference type="ARBA" id="ARBA00023242"/>
    </source>
</evidence>
<keyword evidence="7" id="KW-1185">Reference proteome</keyword>
<dbReference type="Gene3D" id="2.130.10.10">
    <property type="entry name" value="YVTN repeat-like/Quinoprotein amine dehydrogenase"/>
    <property type="match status" value="2"/>
</dbReference>
<reference evidence="8" key="3">
    <citation type="submission" date="2025-04" db="UniProtKB">
        <authorList>
            <consortium name="RefSeq"/>
        </authorList>
    </citation>
    <scope>IDENTIFICATION</scope>
    <source>
        <strain evidence="8">CBS 781.70</strain>
    </source>
</reference>
<evidence type="ECO:0000256" key="2">
    <source>
        <dbReference type="ARBA" id="ARBA00022574"/>
    </source>
</evidence>
<name>A0A6G1GHS8_9PEZI</name>
<evidence type="ECO:0000256" key="3">
    <source>
        <dbReference type="ARBA" id="ARBA00022737"/>
    </source>
</evidence>
<feature type="compositionally biased region" description="Acidic residues" evidence="5">
    <location>
        <begin position="361"/>
        <end position="380"/>
    </location>
</feature>
<dbReference type="PANTHER" id="PTHR22652:SF0">
    <property type="entry name" value="NUCLEOPORIN NUP43"/>
    <property type="match status" value="1"/>
</dbReference>
<feature type="compositionally biased region" description="Acidic residues" evidence="5">
    <location>
        <begin position="395"/>
        <end position="407"/>
    </location>
</feature>
<comment type="subcellular location">
    <subcellularLocation>
        <location evidence="1">Nucleus</location>
    </subcellularLocation>
</comment>
<dbReference type="EMBL" id="ML975149">
    <property type="protein sequence ID" value="KAF1817420.1"/>
    <property type="molecule type" value="Genomic_DNA"/>
</dbReference>
<organism evidence="6">
    <name type="scientific">Eremomyces bilateralis CBS 781.70</name>
    <dbReference type="NCBI Taxonomy" id="1392243"/>
    <lineage>
        <taxon>Eukaryota</taxon>
        <taxon>Fungi</taxon>
        <taxon>Dikarya</taxon>
        <taxon>Ascomycota</taxon>
        <taxon>Pezizomycotina</taxon>
        <taxon>Dothideomycetes</taxon>
        <taxon>Dothideomycetes incertae sedis</taxon>
        <taxon>Eremomycetales</taxon>
        <taxon>Eremomycetaceae</taxon>
        <taxon>Eremomyces</taxon>
    </lineage>
</organism>
<dbReference type="OrthoDB" id="2288928at2759"/>
<dbReference type="RefSeq" id="XP_033539051.1">
    <property type="nucleotide sequence ID" value="XM_033680926.1"/>
</dbReference>
<evidence type="ECO:0000313" key="8">
    <source>
        <dbReference type="RefSeq" id="XP_033539051.1"/>
    </source>
</evidence>
<dbReference type="Pfam" id="PF00400">
    <property type="entry name" value="WD40"/>
    <property type="match status" value="1"/>
</dbReference>
<evidence type="ECO:0000256" key="1">
    <source>
        <dbReference type="ARBA" id="ARBA00004123"/>
    </source>
</evidence>
<evidence type="ECO:0000313" key="6">
    <source>
        <dbReference type="EMBL" id="KAF1817420.1"/>
    </source>
</evidence>
<evidence type="ECO:0000313" key="7">
    <source>
        <dbReference type="Proteomes" id="UP000504638"/>
    </source>
</evidence>
<dbReference type="SUPFAM" id="SSF50978">
    <property type="entry name" value="WD40 repeat-like"/>
    <property type="match status" value="1"/>
</dbReference>
<reference evidence="8" key="2">
    <citation type="submission" date="2020-04" db="EMBL/GenBank/DDBJ databases">
        <authorList>
            <consortium name="NCBI Genome Project"/>
        </authorList>
    </citation>
    <scope>NUCLEOTIDE SEQUENCE</scope>
    <source>
        <strain evidence="8">CBS 781.70</strain>
    </source>
</reference>
<dbReference type="PANTHER" id="PTHR22652">
    <property type="entry name" value="NUCLEOPORIN NUP43"/>
    <property type="match status" value="1"/>
</dbReference>
<gene>
    <name evidence="6 8" type="ORF">P152DRAFT_469859</name>
</gene>